<keyword evidence="2 6" id="KW-0812">Transmembrane</keyword>
<dbReference type="EMBL" id="ML978132">
    <property type="protein sequence ID" value="KAF2095228.1"/>
    <property type="molecule type" value="Genomic_DNA"/>
</dbReference>
<feature type="domain" description="Rhodopsin" evidence="7">
    <location>
        <begin position="11"/>
        <end position="256"/>
    </location>
</feature>
<feature type="transmembrane region" description="Helical" evidence="6">
    <location>
        <begin position="75"/>
        <end position="93"/>
    </location>
</feature>
<evidence type="ECO:0000259" key="7">
    <source>
        <dbReference type="Pfam" id="PF20684"/>
    </source>
</evidence>
<dbReference type="InterPro" id="IPR052337">
    <property type="entry name" value="SAT4-like"/>
</dbReference>
<comment type="similarity">
    <text evidence="5">Belongs to the SAT4 family.</text>
</comment>
<keyword evidence="3 6" id="KW-1133">Transmembrane helix</keyword>
<name>A0A9P4I990_9PEZI</name>
<protein>
    <recommendedName>
        <fullName evidence="7">Rhodopsin domain-containing protein</fullName>
    </recommendedName>
</protein>
<evidence type="ECO:0000256" key="6">
    <source>
        <dbReference type="SAM" id="Phobius"/>
    </source>
</evidence>
<organism evidence="8 9">
    <name type="scientific">Rhizodiscina lignyota</name>
    <dbReference type="NCBI Taxonomy" id="1504668"/>
    <lineage>
        <taxon>Eukaryota</taxon>
        <taxon>Fungi</taxon>
        <taxon>Dikarya</taxon>
        <taxon>Ascomycota</taxon>
        <taxon>Pezizomycotina</taxon>
        <taxon>Dothideomycetes</taxon>
        <taxon>Pleosporomycetidae</taxon>
        <taxon>Aulographales</taxon>
        <taxon>Rhizodiscinaceae</taxon>
        <taxon>Rhizodiscina</taxon>
    </lineage>
</organism>
<comment type="caution">
    <text evidence="8">The sequence shown here is derived from an EMBL/GenBank/DDBJ whole genome shotgun (WGS) entry which is preliminary data.</text>
</comment>
<feature type="transmembrane region" description="Helical" evidence="6">
    <location>
        <begin position="225"/>
        <end position="247"/>
    </location>
</feature>
<keyword evidence="9" id="KW-1185">Reference proteome</keyword>
<sequence>LITIATASVGLRLYARITLHKHLAVDDVCIVLGLALSIARTVIAGLSSESGWASRHGPQANYQIPYYLRYFERRLFYALAAFFIRAGVLTYYLRLFPTALRRLRATSWAVLVLSFLQCAQLCIELGVYCNDIGDLYRGHIEHYDNPSCSDAYGFTYSGAIVDAAIDGMIYLTPIPYVWGLRRLRLDQRLGLVFVFGIGSVACIFALLQIPFIIMNYRHRPNGQSWFGSEVSLFIEIELALGLIAASLPDLRGLISRNMP</sequence>
<evidence type="ECO:0000313" key="9">
    <source>
        <dbReference type="Proteomes" id="UP000799772"/>
    </source>
</evidence>
<dbReference type="OrthoDB" id="3648173at2759"/>
<evidence type="ECO:0000256" key="3">
    <source>
        <dbReference type="ARBA" id="ARBA00022989"/>
    </source>
</evidence>
<accession>A0A9P4I990</accession>
<evidence type="ECO:0000256" key="5">
    <source>
        <dbReference type="ARBA" id="ARBA00038359"/>
    </source>
</evidence>
<evidence type="ECO:0000256" key="4">
    <source>
        <dbReference type="ARBA" id="ARBA00023136"/>
    </source>
</evidence>
<dbReference type="InterPro" id="IPR049326">
    <property type="entry name" value="Rhodopsin_dom_fungi"/>
</dbReference>
<comment type="subcellular location">
    <subcellularLocation>
        <location evidence="1">Membrane</location>
        <topology evidence="1">Multi-pass membrane protein</topology>
    </subcellularLocation>
</comment>
<evidence type="ECO:0000256" key="1">
    <source>
        <dbReference type="ARBA" id="ARBA00004141"/>
    </source>
</evidence>
<feature type="non-terminal residue" evidence="8">
    <location>
        <position position="259"/>
    </location>
</feature>
<feature type="transmembrane region" description="Helical" evidence="6">
    <location>
        <begin position="105"/>
        <end position="127"/>
    </location>
</feature>
<feature type="non-terminal residue" evidence="8">
    <location>
        <position position="1"/>
    </location>
</feature>
<reference evidence="8" key="1">
    <citation type="journal article" date="2020" name="Stud. Mycol.">
        <title>101 Dothideomycetes genomes: a test case for predicting lifestyles and emergence of pathogens.</title>
        <authorList>
            <person name="Haridas S."/>
            <person name="Albert R."/>
            <person name="Binder M."/>
            <person name="Bloem J."/>
            <person name="Labutti K."/>
            <person name="Salamov A."/>
            <person name="Andreopoulos B."/>
            <person name="Baker S."/>
            <person name="Barry K."/>
            <person name="Bills G."/>
            <person name="Bluhm B."/>
            <person name="Cannon C."/>
            <person name="Castanera R."/>
            <person name="Culley D."/>
            <person name="Daum C."/>
            <person name="Ezra D."/>
            <person name="Gonzalez J."/>
            <person name="Henrissat B."/>
            <person name="Kuo A."/>
            <person name="Liang C."/>
            <person name="Lipzen A."/>
            <person name="Lutzoni F."/>
            <person name="Magnuson J."/>
            <person name="Mondo S."/>
            <person name="Nolan M."/>
            <person name="Ohm R."/>
            <person name="Pangilinan J."/>
            <person name="Park H.-J."/>
            <person name="Ramirez L."/>
            <person name="Alfaro M."/>
            <person name="Sun H."/>
            <person name="Tritt A."/>
            <person name="Yoshinaga Y."/>
            <person name="Zwiers L.-H."/>
            <person name="Turgeon B."/>
            <person name="Goodwin S."/>
            <person name="Spatafora J."/>
            <person name="Crous P."/>
            <person name="Grigoriev I."/>
        </authorList>
    </citation>
    <scope>NUCLEOTIDE SEQUENCE</scope>
    <source>
        <strain evidence="8">CBS 133067</strain>
    </source>
</reference>
<dbReference type="AlphaFoldDB" id="A0A9P4I990"/>
<proteinExistence type="inferred from homology"/>
<feature type="transmembrane region" description="Helical" evidence="6">
    <location>
        <begin position="189"/>
        <end position="213"/>
    </location>
</feature>
<evidence type="ECO:0000256" key="2">
    <source>
        <dbReference type="ARBA" id="ARBA00022692"/>
    </source>
</evidence>
<dbReference type="PANTHER" id="PTHR33048">
    <property type="entry name" value="PTH11-LIKE INTEGRAL MEMBRANE PROTEIN (AFU_ORTHOLOGUE AFUA_5G11245)"/>
    <property type="match status" value="1"/>
</dbReference>
<dbReference type="PANTHER" id="PTHR33048:SF157">
    <property type="entry name" value="INTEGRAL MEMBRANE PROTEIN"/>
    <property type="match status" value="1"/>
</dbReference>
<gene>
    <name evidence="8" type="ORF">NA57DRAFT_21291</name>
</gene>
<dbReference type="Proteomes" id="UP000799772">
    <property type="component" value="Unassembled WGS sequence"/>
</dbReference>
<keyword evidence="4 6" id="KW-0472">Membrane</keyword>
<dbReference type="Pfam" id="PF20684">
    <property type="entry name" value="Fung_rhodopsin"/>
    <property type="match status" value="1"/>
</dbReference>
<evidence type="ECO:0000313" key="8">
    <source>
        <dbReference type="EMBL" id="KAF2095228.1"/>
    </source>
</evidence>
<dbReference type="GO" id="GO:0016020">
    <property type="term" value="C:membrane"/>
    <property type="evidence" value="ECO:0007669"/>
    <property type="project" value="UniProtKB-SubCell"/>
</dbReference>